<feature type="region of interest" description="Disordered" evidence="1">
    <location>
        <begin position="39"/>
        <end position="64"/>
    </location>
</feature>
<dbReference type="RefSeq" id="WP_189605140.1">
    <property type="nucleotide sequence ID" value="NZ_BMXB01000011.1"/>
</dbReference>
<dbReference type="EMBL" id="BMXB01000011">
    <property type="protein sequence ID" value="GHA43070.1"/>
    <property type="molecule type" value="Genomic_DNA"/>
</dbReference>
<name>A0A918SHM5_9FLAO</name>
<dbReference type="AlphaFoldDB" id="A0A918SHM5"/>
<gene>
    <name evidence="3" type="ORF">GCM10007103_25350</name>
</gene>
<feature type="signal peptide" evidence="2">
    <location>
        <begin position="1"/>
        <end position="19"/>
    </location>
</feature>
<reference evidence="3" key="2">
    <citation type="submission" date="2020-09" db="EMBL/GenBank/DDBJ databases">
        <authorList>
            <person name="Sun Q."/>
            <person name="Kim S."/>
        </authorList>
    </citation>
    <scope>NUCLEOTIDE SEQUENCE</scope>
    <source>
        <strain evidence="3">KCTC 12719</strain>
    </source>
</reference>
<organism evidence="3 4">
    <name type="scientific">Salinimicrobium marinum</name>
    <dbReference type="NCBI Taxonomy" id="680283"/>
    <lineage>
        <taxon>Bacteria</taxon>
        <taxon>Pseudomonadati</taxon>
        <taxon>Bacteroidota</taxon>
        <taxon>Flavobacteriia</taxon>
        <taxon>Flavobacteriales</taxon>
        <taxon>Flavobacteriaceae</taxon>
        <taxon>Salinimicrobium</taxon>
    </lineage>
</organism>
<keyword evidence="4" id="KW-1185">Reference proteome</keyword>
<dbReference type="Proteomes" id="UP000610456">
    <property type="component" value="Unassembled WGS sequence"/>
</dbReference>
<feature type="compositionally biased region" description="Acidic residues" evidence="1">
    <location>
        <begin position="39"/>
        <end position="49"/>
    </location>
</feature>
<keyword evidence="2" id="KW-0732">Signal</keyword>
<reference evidence="3" key="1">
    <citation type="journal article" date="2014" name="Int. J. Syst. Evol. Microbiol.">
        <title>Complete genome sequence of Corynebacterium casei LMG S-19264T (=DSM 44701T), isolated from a smear-ripened cheese.</title>
        <authorList>
            <consortium name="US DOE Joint Genome Institute (JGI-PGF)"/>
            <person name="Walter F."/>
            <person name="Albersmeier A."/>
            <person name="Kalinowski J."/>
            <person name="Ruckert C."/>
        </authorList>
    </citation>
    <scope>NUCLEOTIDE SEQUENCE</scope>
    <source>
        <strain evidence="3">KCTC 12719</strain>
    </source>
</reference>
<evidence type="ECO:0000256" key="2">
    <source>
        <dbReference type="SAM" id="SignalP"/>
    </source>
</evidence>
<proteinExistence type="predicted"/>
<dbReference type="PROSITE" id="PS51257">
    <property type="entry name" value="PROKAR_LIPOPROTEIN"/>
    <property type="match status" value="1"/>
</dbReference>
<comment type="caution">
    <text evidence="3">The sequence shown here is derived from an EMBL/GenBank/DDBJ whole genome shotgun (WGS) entry which is preliminary data.</text>
</comment>
<accession>A0A918SHM5</accession>
<evidence type="ECO:0008006" key="5">
    <source>
        <dbReference type="Google" id="ProtNLM"/>
    </source>
</evidence>
<evidence type="ECO:0000313" key="4">
    <source>
        <dbReference type="Proteomes" id="UP000610456"/>
    </source>
</evidence>
<sequence length="64" mass="7206">MKKTLLTLAMLFTFSTAFISCRDTPNESNEVELNNEDLEVEDDAAEENVNEVPREQGVGEIDDQ</sequence>
<feature type="chain" id="PRO_5037596385" description="Secreted protein" evidence="2">
    <location>
        <begin position="20"/>
        <end position="64"/>
    </location>
</feature>
<evidence type="ECO:0000313" key="3">
    <source>
        <dbReference type="EMBL" id="GHA43070.1"/>
    </source>
</evidence>
<protein>
    <recommendedName>
        <fullName evidence="5">Secreted protein</fullName>
    </recommendedName>
</protein>
<evidence type="ECO:0000256" key="1">
    <source>
        <dbReference type="SAM" id="MobiDB-lite"/>
    </source>
</evidence>